<keyword evidence="10" id="KW-1015">Disulfide bond</keyword>
<evidence type="ECO:0000256" key="6">
    <source>
        <dbReference type="ARBA" id="ARBA00022753"/>
    </source>
</evidence>
<dbReference type="SUPFAM" id="SSF52799">
    <property type="entry name" value="(Phosphotyrosine protein) phosphatases II"/>
    <property type="match status" value="1"/>
</dbReference>
<evidence type="ECO:0000256" key="8">
    <source>
        <dbReference type="ARBA" id="ARBA00022912"/>
    </source>
</evidence>
<keyword evidence="6" id="KW-0967">Endosome</keyword>
<keyword evidence="7" id="KW-0378">Hydrolase</keyword>
<dbReference type="EC" id="3.1.3.48" evidence="3"/>
<evidence type="ECO:0000256" key="4">
    <source>
        <dbReference type="ARBA" id="ARBA00022475"/>
    </source>
</evidence>
<keyword evidence="9" id="KW-0472">Membrane</keyword>
<dbReference type="GO" id="GO:0009966">
    <property type="term" value="P:regulation of signal transduction"/>
    <property type="evidence" value="ECO:0007669"/>
    <property type="project" value="UniProtKB-ARBA"/>
</dbReference>
<evidence type="ECO:0000313" key="22">
    <source>
        <dbReference type="Proteomes" id="UP000663882"/>
    </source>
</evidence>
<protein>
    <recommendedName>
        <fullName evidence="16">Protein tyrosine phosphatase type IVA 3</fullName>
        <ecNumber evidence="3">3.1.3.48</ecNumber>
    </recommendedName>
    <alternativeName>
        <fullName evidence="17">Protein-tyrosine phosphatase 4a3</fullName>
    </alternativeName>
</protein>
<gene>
    <name evidence="21" type="ORF">OTI717_LOCUS3688</name>
    <name evidence="20" type="ORF">RFH988_LOCUS2668</name>
</gene>
<dbReference type="PROSITE" id="PS00383">
    <property type="entry name" value="TYR_PHOSPHATASE_1"/>
    <property type="match status" value="1"/>
</dbReference>
<evidence type="ECO:0000256" key="14">
    <source>
        <dbReference type="ARBA" id="ARBA00057132"/>
    </source>
</evidence>
<dbReference type="InterPro" id="IPR029021">
    <property type="entry name" value="Prot-tyrosine_phosphatase-like"/>
</dbReference>
<dbReference type="Proteomes" id="UP000663882">
    <property type="component" value="Unassembled WGS sequence"/>
</dbReference>
<evidence type="ECO:0000256" key="12">
    <source>
        <dbReference type="ARBA" id="ARBA00023289"/>
    </source>
</evidence>
<keyword evidence="12" id="KW-0636">Prenylation</keyword>
<dbReference type="PROSITE" id="PS50056">
    <property type="entry name" value="TYR_PHOSPHATASE_2"/>
    <property type="match status" value="1"/>
</dbReference>
<evidence type="ECO:0000256" key="1">
    <source>
        <dbReference type="ARBA" id="ARBA00004236"/>
    </source>
</evidence>
<comment type="subcellular location">
    <subcellularLocation>
        <location evidence="1">Cell membrane</location>
    </subcellularLocation>
    <subcellularLocation>
        <location evidence="2">Early endosome</location>
    </subcellularLocation>
</comment>
<comment type="subunit">
    <text evidence="15">Interacts with tubulin.</text>
</comment>
<accession>A0A813R6J3</accession>
<dbReference type="Proteomes" id="UP000663823">
    <property type="component" value="Unassembled WGS sequence"/>
</dbReference>
<dbReference type="Pfam" id="PF22785">
    <property type="entry name" value="Tc-R-P"/>
    <property type="match status" value="1"/>
</dbReference>
<dbReference type="InterPro" id="IPR020422">
    <property type="entry name" value="TYR_PHOSPHATASE_DUAL_dom"/>
</dbReference>
<reference evidence="20" key="1">
    <citation type="submission" date="2021-02" db="EMBL/GenBank/DDBJ databases">
        <authorList>
            <person name="Nowell W R."/>
        </authorList>
    </citation>
    <scope>NUCLEOTIDE SEQUENCE</scope>
</reference>
<evidence type="ECO:0000259" key="18">
    <source>
        <dbReference type="PROSITE" id="PS50054"/>
    </source>
</evidence>
<evidence type="ECO:0000256" key="13">
    <source>
        <dbReference type="ARBA" id="ARBA00051722"/>
    </source>
</evidence>
<keyword evidence="11" id="KW-0449">Lipoprotein</keyword>
<comment type="caution">
    <text evidence="20">The sequence shown here is derived from an EMBL/GenBank/DDBJ whole genome shotgun (WGS) entry which is preliminary data.</text>
</comment>
<dbReference type="EMBL" id="CAJOAX010000203">
    <property type="protein sequence ID" value="CAF3538611.1"/>
    <property type="molecule type" value="Genomic_DNA"/>
</dbReference>
<dbReference type="OrthoDB" id="5632at2759"/>
<evidence type="ECO:0000256" key="7">
    <source>
        <dbReference type="ARBA" id="ARBA00022801"/>
    </source>
</evidence>
<dbReference type="EMBL" id="CAJNOO010000059">
    <property type="protein sequence ID" value="CAF0776791.1"/>
    <property type="molecule type" value="Genomic_DNA"/>
</dbReference>
<dbReference type="PROSITE" id="PS50054">
    <property type="entry name" value="TYR_PHOSPHATASE_DUAL"/>
    <property type="match status" value="1"/>
</dbReference>
<comment type="function">
    <text evidence="14">Protein tyrosine phosphatase which stimulates progression from G1 into S phase during mitosis. Enhances cell proliferation, cell motility and invasive activity, and promotes cancer metastasis. May be involved in the progression of cardiac hypertrophy by inhibiting intracellular calcium mobilization in response to angiotensin II.</text>
</comment>
<evidence type="ECO:0000259" key="19">
    <source>
        <dbReference type="PROSITE" id="PS50056"/>
    </source>
</evidence>
<dbReference type="PANTHER" id="PTHR23339">
    <property type="entry name" value="TYROSINE SPECIFIC PROTEIN PHOSPHATASE AND DUAL SPECIFICITY PROTEIN PHOSPHATASE"/>
    <property type="match status" value="1"/>
</dbReference>
<evidence type="ECO:0000256" key="3">
    <source>
        <dbReference type="ARBA" id="ARBA00013064"/>
    </source>
</evidence>
<dbReference type="InterPro" id="IPR050561">
    <property type="entry name" value="PTP"/>
</dbReference>
<name>A0A813R6J3_9BILA</name>
<feature type="domain" description="Tyrosine-protein phosphatase" evidence="18">
    <location>
        <begin position="9"/>
        <end position="160"/>
    </location>
</feature>
<evidence type="ECO:0000256" key="11">
    <source>
        <dbReference type="ARBA" id="ARBA00023288"/>
    </source>
</evidence>
<dbReference type="InterPro" id="IPR000387">
    <property type="entry name" value="Tyr_Pase_dom"/>
</dbReference>
<dbReference type="GO" id="GO:0005769">
    <property type="term" value="C:early endosome"/>
    <property type="evidence" value="ECO:0007669"/>
    <property type="project" value="UniProtKB-SubCell"/>
</dbReference>
<keyword evidence="4" id="KW-1003">Cell membrane</keyword>
<dbReference type="GO" id="GO:0043542">
    <property type="term" value="P:endothelial cell migration"/>
    <property type="evidence" value="ECO:0007669"/>
    <property type="project" value="UniProtKB-ARBA"/>
</dbReference>
<evidence type="ECO:0000256" key="17">
    <source>
        <dbReference type="ARBA" id="ARBA00082375"/>
    </source>
</evidence>
<dbReference type="GO" id="GO:0005886">
    <property type="term" value="C:plasma membrane"/>
    <property type="evidence" value="ECO:0007669"/>
    <property type="project" value="UniProtKB-SubCell"/>
</dbReference>
<dbReference type="InterPro" id="IPR016130">
    <property type="entry name" value="Tyr_Pase_AS"/>
</dbReference>
<evidence type="ECO:0000256" key="16">
    <source>
        <dbReference type="ARBA" id="ARBA00069015"/>
    </source>
</evidence>
<sequence>MPAAQFLNNPSMTELRYKHLRFLITNSPADENVHSFIETCLKYGVTVLVRVSEKTYDGKPIEAAGIKVYDLEYPDGSAPDSIVRDKWLNIVKENKHGCIAVHCIHGLGRSPVLVAMALREAGMNRQESIDFIRSRRRGSFNLRQLEFLQTYQSGHRLINKHAGCLIM</sequence>
<comment type="catalytic activity">
    <reaction evidence="13">
        <text>O-phospho-L-tyrosyl-[protein] + H2O = L-tyrosyl-[protein] + phosphate</text>
        <dbReference type="Rhea" id="RHEA:10684"/>
        <dbReference type="Rhea" id="RHEA-COMP:10136"/>
        <dbReference type="Rhea" id="RHEA-COMP:20101"/>
        <dbReference type="ChEBI" id="CHEBI:15377"/>
        <dbReference type="ChEBI" id="CHEBI:43474"/>
        <dbReference type="ChEBI" id="CHEBI:46858"/>
        <dbReference type="ChEBI" id="CHEBI:61978"/>
        <dbReference type="EC" id="3.1.3.48"/>
    </reaction>
</comment>
<evidence type="ECO:0000256" key="2">
    <source>
        <dbReference type="ARBA" id="ARBA00004412"/>
    </source>
</evidence>
<evidence type="ECO:0000256" key="10">
    <source>
        <dbReference type="ARBA" id="ARBA00023157"/>
    </source>
</evidence>
<feature type="domain" description="Tyrosine specific protein phosphatases" evidence="19">
    <location>
        <begin position="85"/>
        <end position="147"/>
    </location>
</feature>
<proteinExistence type="predicted"/>
<dbReference type="GO" id="GO:0004725">
    <property type="term" value="F:protein tyrosine phosphatase activity"/>
    <property type="evidence" value="ECO:0007669"/>
    <property type="project" value="UniProtKB-EC"/>
</dbReference>
<organism evidence="20 22">
    <name type="scientific">Rotaria sordida</name>
    <dbReference type="NCBI Taxonomy" id="392033"/>
    <lineage>
        <taxon>Eukaryota</taxon>
        <taxon>Metazoa</taxon>
        <taxon>Spiralia</taxon>
        <taxon>Gnathifera</taxon>
        <taxon>Rotifera</taxon>
        <taxon>Eurotatoria</taxon>
        <taxon>Bdelloidea</taxon>
        <taxon>Philodinida</taxon>
        <taxon>Philodinidae</taxon>
        <taxon>Rotaria</taxon>
    </lineage>
</organism>
<evidence type="ECO:0000256" key="9">
    <source>
        <dbReference type="ARBA" id="ARBA00023136"/>
    </source>
</evidence>
<dbReference type="FunFam" id="3.90.190.10:FF:000105">
    <property type="entry name" value="Protein tyrosine phosphatase type IVA 3"/>
    <property type="match status" value="1"/>
</dbReference>
<keyword evidence="8" id="KW-0904">Protein phosphatase</keyword>
<evidence type="ECO:0000256" key="15">
    <source>
        <dbReference type="ARBA" id="ARBA00064590"/>
    </source>
</evidence>
<evidence type="ECO:0000313" key="20">
    <source>
        <dbReference type="EMBL" id="CAF0776791.1"/>
    </source>
</evidence>
<keyword evidence="5" id="KW-0488">Methylation</keyword>
<dbReference type="AlphaFoldDB" id="A0A813R6J3"/>
<dbReference type="Gene3D" id="3.90.190.10">
    <property type="entry name" value="Protein tyrosine phosphatase superfamily"/>
    <property type="match status" value="1"/>
</dbReference>
<evidence type="ECO:0000313" key="21">
    <source>
        <dbReference type="EMBL" id="CAF3538611.1"/>
    </source>
</evidence>
<evidence type="ECO:0000256" key="5">
    <source>
        <dbReference type="ARBA" id="ARBA00022481"/>
    </source>
</evidence>